<name>A0A1V6LVZ0_9FLAO</name>
<protein>
    <recommendedName>
        <fullName evidence="3">HTH tetR-type domain-containing protein</fullName>
    </recommendedName>
</protein>
<dbReference type="Proteomes" id="UP000191680">
    <property type="component" value="Unassembled WGS sequence"/>
</dbReference>
<reference evidence="4 5" key="1">
    <citation type="submission" date="2016-12" db="EMBL/GenBank/DDBJ databases">
        <authorList>
            <person name="Song W.-J."/>
            <person name="Kurnit D.M."/>
        </authorList>
    </citation>
    <scope>NUCLEOTIDE SEQUENCE [LARGE SCALE GENOMIC DNA]</scope>
    <source>
        <strain evidence="4 5">HSG9</strain>
    </source>
</reference>
<dbReference type="EMBL" id="MTBC01000001">
    <property type="protein sequence ID" value="OQD44351.1"/>
    <property type="molecule type" value="Genomic_DNA"/>
</dbReference>
<sequence length="82" mass="9544">MDNVAHALGISKKTRYTHFQTKDELVLESVAHLLQRTQLKMSIFFELSDGHNVPFKRVNQIYRVGLKELRNLSPTFLFGLKK</sequence>
<dbReference type="PROSITE" id="PS50977">
    <property type="entry name" value="HTH_TETR_2"/>
    <property type="match status" value="1"/>
</dbReference>
<evidence type="ECO:0000313" key="5">
    <source>
        <dbReference type="Proteomes" id="UP000191680"/>
    </source>
</evidence>
<feature type="domain" description="HTH tetR-type" evidence="3">
    <location>
        <begin position="1"/>
        <end position="37"/>
    </location>
</feature>
<evidence type="ECO:0000313" key="4">
    <source>
        <dbReference type="EMBL" id="OQD44351.1"/>
    </source>
</evidence>
<dbReference type="Gene3D" id="1.10.357.10">
    <property type="entry name" value="Tetracycline Repressor, domain 2"/>
    <property type="match status" value="1"/>
</dbReference>
<comment type="caution">
    <text evidence="2">Lacks conserved residue(s) required for the propagation of feature annotation.</text>
</comment>
<dbReference type="AlphaFoldDB" id="A0A1V6LVZ0"/>
<dbReference type="InterPro" id="IPR009057">
    <property type="entry name" value="Homeodomain-like_sf"/>
</dbReference>
<evidence type="ECO:0000256" key="1">
    <source>
        <dbReference type="ARBA" id="ARBA00023125"/>
    </source>
</evidence>
<organism evidence="4 5">
    <name type="scientific">Croceivirga radicis</name>
    <dbReference type="NCBI Taxonomy" id="1929488"/>
    <lineage>
        <taxon>Bacteria</taxon>
        <taxon>Pseudomonadati</taxon>
        <taxon>Bacteroidota</taxon>
        <taxon>Flavobacteriia</taxon>
        <taxon>Flavobacteriales</taxon>
        <taxon>Flavobacteriaceae</taxon>
        <taxon>Croceivirga</taxon>
    </lineage>
</organism>
<proteinExistence type="predicted"/>
<keyword evidence="1 2" id="KW-0238">DNA-binding</keyword>
<dbReference type="InterPro" id="IPR001647">
    <property type="entry name" value="HTH_TetR"/>
</dbReference>
<keyword evidence="5" id="KW-1185">Reference proteome</keyword>
<accession>A0A1V6LVZ0</accession>
<gene>
    <name evidence="4" type="ORF">BUL40_02020</name>
</gene>
<comment type="caution">
    <text evidence="4">The sequence shown here is derived from an EMBL/GenBank/DDBJ whole genome shotgun (WGS) entry which is preliminary data.</text>
</comment>
<dbReference type="GO" id="GO:0003677">
    <property type="term" value="F:DNA binding"/>
    <property type="evidence" value="ECO:0007669"/>
    <property type="project" value="UniProtKB-UniRule"/>
</dbReference>
<evidence type="ECO:0000259" key="3">
    <source>
        <dbReference type="PROSITE" id="PS50977"/>
    </source>
</evidence>
<dbReference type="OrthoDB" id="881297at2"/>
<dbReference type="SUPFAM" id="SSF46689">
    <property type="entry name" value="Homeodomain-like"/>
    <property type="match status" value="1"/>
</dbReference>
<evidence type="ECO:0000256" key="2">
    <source>
        <dbReference type="PROSITE-ProRule" id="PRU00335"/>
    </source>
</evidence>